<dbReference type="PANTHER" id="PTHR28008:SF1">
    <property type="entry name" value="DOMAIN PROTEIN, PUTATIVE (AFU_ORTHOLOGUE AFUA_3G10980)-RELATED"/>
    <property type="match status" value="1"/>
</dbReference>
<evidence type="ECO:0000313" key="2">
    <source>
        <dbReference type="EMBL" id="AXV65376.1"/>
    </source>
</evidence>
<protein>
    <submittedName>
        <fullName evidence="2">Trypsin</fullName>
    </submittedName>
</protein>
<dbReference type="KEGG" id="pdj:D0907_08860"/>
<dbReference type="RefSeq" id="WP_036968155.1">
    <property type="nucleotide sequence ID" value="NZ_CP032090.1"/>
</dbReference>
<keyword evidence="4" id="KW-1185">Reference proteome</keyword>
<dbReference type="EMBL" id="CP032090">
    <property type="protein sequence ID" value="AXV65376.1"/>
    <property type="molecule type" value="Genomic_DNA"/>
</dbReference>
<evidence type="ECO:0000313" key="5">
    <source>
        <dbReference type="Proteomes" id="UP000264605"/>
    </source>
</evidence>
<feature type="transmembrane region" description="Helical" evidence="1">
    <location>
        <begin position="45"/>
        <end position="62"/>
    </location>
</feature>
<dbReference type="AlphaFoldDB" id="A0AAD0WCT7"/>
<feature type="transmembrane region" description="Helical" evidence="1">
    <location>
        <begin position="7"/>
        <end position="25"/>
    </location>
</feature>
<dbReference type="Proteomes" id="UP000183805">
    <property type="component" value="Unassembled WGS sequence"/>
</dbReference>
<dbReference type="GeneID" id="99505568"/>
<reference evidence="3 4" key="1">
    <citation type="submission" date="2016-10" db="EMBL/GenBank/DDBJ databases">
        <authorList>
            <person name="Varghese N."/>
            <person name="Submissions S."/>
        </authorList>
    </citation>
    <scope>NUCLEOTIDE SEQUENCE [LARGE SCALE GENOMIC DNA]</scope>
    <source>
        <strain evidence="3 4">CGMCC 1.8499</strain>
    </source>
</reference>
<gene>
    <name evidence="2" type="ORF">D0907_08860</name>
    <name evidence="3" type="ORF">SAMN04487854_11622</name>
</gene>
<feature type="transmembrane region" description="Helical" evidence="1">
    <location>
        <begin position="69"/>
        <end position="87"/>
    </location>
</feature>
<keyword evidence="1" id="KW-0472">Membrane</keyword>
<evidence type="ECO:0000256" key="1">
    <source>
        <dbReference type="SAM" id="Phobius"/>
    </source>
</evidence>
<dbReference type="NCBIfam" id="NF037970">
    <property type="entry name" value="vanZ_1"/>
    <property type="match status" value="1"/>
</dbReference>
<keyword evidence="1" id="KW-1133">Transmembrane helix</keyword>
<evidence type="ECO:0000313" key="4">
    <source>
        <dbReference type="Proteomes" id="UP000183805"/>
    </source>
</evidence>
<feature type="transmembrane region" description="Helical" evidence="1">
    <location>
        <begin position="102"/>
        <end position="122"/>
    </location>
</feature>
<accession>A0AAD0WCT7</accession>
<dbReference type="Proteomes" id="UP000264605">
    <property type="component" value="Chromosome"/>
</dbReference>
<dbReference type="PANTHER" id="PTHR28008">
    <property type="entry name" value="DOMAIN PROTEIN, PUTATIVE (AFU_ORTHOLOGUE AFUA_3G10980)-RELATED"/>
    <property type="match status" value="1"/>
</dbReference>
<reference evidence="2 5" key="2">
    <citation type="submission" date="2018-08" db="EMBL/GenBank/DDBJ databases">
        <title>Draft genome sequence of Pseudoalteromonas donghaensis HJ51.</title>
        <authorList>
            <person name="Oh J."/>
            <person name="Roh D."/>
        </authorList>
    </citation>
    <scope>NUCLEOTIDE SEQUENCE [LARGE SCALE GENOMIC DNA]</scope>
    <source>
        <strain evidence="2 5">HJ51</strain>
    </source>
</reference>
<dbReference type="EMBL" id="FPAZ01000016">
    <property type="protein sequence ID" value="SFT92002.1"/>
    <property type="molecule type" value="Genomic_DNA"/>
</dbReference>
<sequence>MLQRALVVLAAAFFIFIGWVIYLANTGQKAVFFDLVAAIPYGDKVGHFCLFGLLTLFINLAFKFKTFVVAGYTIYYAAAIVATFVVLEELSQYFVETRTLDFIDLVADFMGIAFFSGISVWLSKRLYPIKN</sequence>
<name>A0AAD0WCT7_9GAMM</name>
<evidence type="ECO:0000313" key="3">
    <source>
        <dbReference type="EMBL" id="SFT92002.1"/>
    </source>
</evidence>
<proteinExistence type="predicted"/>
<organism evidence="2 5">
    <name type="scientific">Pseudoalteromonas lipolytica</name>
    <dbReference type="NCBI Taxonomy" id="570156"/>
    <lineage>
        <taxon>Bacteria</taxon>
        <taxon>Pseudomonadati</taxon>
        <taxon>Pseudomonadota</taxon>
        <taxon>Gammaproteobacteria</taxon>
        <taxon>Alteromonadales</taxon>
        <taxon>Pseudoalteromonadaceae</taxon>
        <taxon>Pseudoalteromonas</taxon>
    </lineage>
</organism>
<keyword evidence="1" id="KW-0812">Transmembrane</keyword>